<proteinExistence type="predicted"/>
<sequence>MTMKETVMIKHAVTGREWLNNNKQPLEYVFTDLPDGRYRVVFHQPPEEVVTEILRFQNELNLFRFEIPEDGPQVKHWYYVSTDGVHYDADRQDLTIEADAVIRYLPTDYWA</sequence>
<dbReference type="AlphaFoldDB" id="A0A172ZAF5"/>
<dbReference type="KEGG" id="pbv:AR543_00195"/>
<evidence type="ECO:0000313" key="1">
    <source>
        <dbReference type="EMBL" id="ANF94606.1"/>
    </source>
</evidence>
<reference evidence="2" key="1">
    <citation type="submission" date="2015-10" db="EMBL/GenBank/DDBJ databases">
        <title>Genome of Paenibacillus bovis sp. nov.</title>
        <authorList>
            <person name="Wu Z."/>
            <person name="Gao C."/>
            <person name="Liu Z."/>
            <person name="Zheng H."/>
        </authorList>
    </citation>
    <scope>NUCLEOTIDE SEQUENCE [LARGE SCALE GENOMIC DNA]</scope>
    <source>
        <strain evidence="2">BD3526</strain>
    </source>
</reference>
<organism evidence="1 2">
    <name type="scientific">Paenibacillus bovis</name>
    <dbReference type="NCBI Taxonomy" id="1616788"/>
    <lineage>
        <taxon>Bacteria</taxon>
        <taxon>Bacillati</taxon>
        <taxon>Bacillota</taxon>
        <taxon>Bacilli</taxon>
        <taxon>Bacillales</taxon>
        <taxon>Paenibacillaceae</taxon>
        <taxon>Paenibacillus</taxon>
    </lineage>
</organism>
<keyword evidence="2" id="KW-1185">Reference proteome</keyword>
<name>A0A172ZAF5_9BACL</name>
<evidence type="ECO:0000313" key="2">
    <source>
        <dbReference type="Proteomes" id="UP000078148"/>
    </source>
</evidence>
<accession>A0A172ZAF5</accession>
<dbReference type="EMBL" id="CP013023">
    <property type="protein sequence ID" value="ANF94606.1"/>
    <property type="molecule type" value="Genomic_DNA"/>
</dbReference>
<gene>
    <name evidence="1" type="ORF">AR543_00195</name>
</gene>
<dbReference type="Proteomes" id="UP000078148">
    <property type="component" value="Chromosome"/>
</dbReference>
<protein>
    <submittedName>
        <fullName evidence="1">Uncharacterized protein</fullName>
    </submittedName>
</protein>
<reference evidence="1 2" key="2">
    <citation type="journal article" date="2016" name="Int. J. Syst. Evol. Microbiol.">
        <title>Paenibacillus bovis sp. nov., isolated from raw yak (Bos grunniens) milk.</title>
        <authorList>
            <person name="Gao C."/>
            <person name="Han J."/>
            <person name="Liu Z."/>
            <person name="Xu X."/>
            <person name="Hang F."/>
            <person name="Wu Z."/>
        </authorList>
    </citation>
    <scope>NUCLEOTIDE SEQUENCE [LARGE SCALE GENOMIC DNA]</scope>
    <source>
        <strain evidence="1 2">BD3526</strain>
    </source>
</reference>
<dbReference type="STRING" id="1616788.AR543_00195"/>